<dbReference type="PANTHER" id="PTHR43586">
    <property type="entry name" value="CYSTEINE DESULFURASE"/>
    <property type="match status" value="1"/>
</dbReference>
<name>A0A5C1NKH1_9GAMM</name>
<dbReference type="InterPro" id="IPR015421">
    <property type="entry name" value="PyrdxlP-dep_Trfase_major"/>
</dbReference>
<dbReference type="KEGG" id="hbh:E4T21_20870"/>
<dbReference type="EMBL" id="CP038437">
    <property type="protein sequence ID" value="QEM83746.1"/>
    <property type="molecule type" value="Genomic_DNA"/>
</dbReference>
<proteinExistence type="predicted"/>
<feature type="domain" description="Aminotransferase class V" evidence="2">
    <location>
        <begin position="41"/>
        <end position="242"/>
    </location>
</feature>
<evidence type="ECO:0000256" key="1">
    <source>
        <dbReference type="ARBA" id="ARBA00022898"/>
    </source>
</evidence>
<dbReference type="SUPFAM" id="SSF53383">
    <property type="entry name" value="PLP-dependent transferases"/>
    <property type="match status" value="1"/>
</dbReference>
<keyword evidence="3" id="KW-0808">Transferase</keyword>
<evidence type="ECO:0000313" key="3">
    <source>
        <dbReference type="EMBL" id="QEM83746.1"/>
    </source>
</evidence>
<dbReference type="GO" id="GO:0008483">
    <property type="term" value="F:transaminase activity"/>
    <property type="evidence" value="ECO:0007669"/>
    <property type="project" value="UniProtKB-KW"/>
</dbReference>
<gene>
    <name evidence="3" type="ORF">E4T21_20870</name>
</gene>
<protein>
    <submittedName>
        <fullName evidence="3">Aminotransferase class V-fold PLP-dependent enzyme</fullName>
    </submittedName>
</protein>
<dbReference type="RefSeq" id="WP_149286866.1">
    <property type="nucleotide sequence ID" value="NZ_CP038437.2"/>
</dbReference>
<evidence type="ECO:0000259" key="2">
    <source>
        <dbReference type="Pfam" id="PF00266"/>
    </source>
</evidence>
<dbReference type="InterPro" id="IPR000192">
    <property type="entry name" value="Aminotrans_V_dom"/>
</dbReference>
<sequence length="431" mass="46352">MTLTLTSAHDVVDNAFSAELLSEIRERFHHVEQCPYAGKRIFFENAGGSLTLKAVVQRVAEVASVPDNAHRDNAASRAIEQIVDDGREALADFFGAQDGVIFSGETGSECLFRLIRAAANAAPAGGSIVACELEHPSSFDGTAQWARRTDREWLTVPFDTGGGRVTAEHYAKVVRPDTRVATILHTSPVTGMAQDVAAIAETIRAIAPDCFIIVDGIQHAPHGALDVANYDVDGYVVSMYKTFCQFNNGYAWLSPRLACVDHDRLLGKPDDAWELGSRDPSAFAAVSEMVAYLEWLGAQFTAETSRRQRLLAAGEAMHAQEQALVTRLIQGSPRVEGLGALLGVRLIGGTDAPWREGVASFAVDGMDAPTVVAKLGEHGIRTHARKNDAFSGNILRPLGLSSVTRISMAHYNTIAEVDACLVALKAIVSDQ</sequence>
<dbReference type="InterPro" id="IPR015422">
    <property type="entry name" value="PyrdxlP-dep_Trfase_small"/>
</dbReference>
<dbReference type="Pfam" id="PF00266">
    <property type="entry name" value="Aminotran_5"/>
    <property type="match status" value="2"/>
</dbReference>
<keyword evidence="4" id="KW-1185">Reference proteome</keyword>
<dbReference type="Proteomes" id="UP000324285">
    <property type="component" value="Chromosome"/>
</dbReference>
<dbReference type="Gene3D" id="3.40.640.10">
    <property type="entry name" value="Type I PLP-dependent aspartate aminotransferase-like (Major domain)"/>
    <property type="match status" value="1"/>
</dbReference>
<organism evidence="3 4">
    <name type="scientific">Halomonas binhaiensis</name>
    <dbReference type="NCBI Taxonomy" id="2562282"/>
    <lineage>
        <taxon>Bacteria</taxon>
        <taxon>Pseudomonadati</taxon>
        <taxon>Pseudomonadota</taxon>
        <taxon>Gammaproteobacteria</taxon>
        <taxon>Oceanospirillales</taxon>
        <taxon>Halomonadaceae</taxon>
        <taxon>Halomonas</taxon>
    </lineage>
</organism>
<dbReference type="InterPro" id="IPR015424">
    <property type="entry name" value="PyrdxlP-dep_Trfase"/>
</dbReference>
<dbReference type="Gene3D" id="3.90.1150.10">
    <property type="entry name" value="Aspartate Aminotransferase, domain 1"/>
    <property type="match status" value="1"/>
</dbReference>
<dbReference type="AlphaFoldDB" id="A0A5C1NKH1"/>
<feature type="domain" description="Aminotransferase class V" evidence="2">
    <location>
        <begin position="335"/>
        <end position="419"/>
    </location>
</feature>
<accession>A0A5C1NKH1</accession>
<keyword evidence="3" id="KW-0032">Aminotransferase</keyword>
<evidence type="ECO:0000313" key="4">
    <source>
        <dbReference type="Proteomes" id="UP000324285"/>
    </source>
</evidence>
<dbReference type="OrthoDB" id="7592443at2"/>
<reference evidence="3" key="1">
    <citation type="submission" date="2021-02" db="EMBL/GenBank/DDBJ databases">
        <title>Strain Y2R2, a novel species of the genus Halomonas.</title>
        <authorList>
            <person name="Huang H."/>
        </authorList>
    </citation>
    <scope>NUCLEOTIDE SEQUENCE</scope>
    <source>
        <strain evidence="3">Y2R2</strain>
    </source>
</reference>
<keyword evidence="1" id="KW-0663">Pyridoxal phosphate</keyword>